<keyword evidence="11 18" id="KW-0460">Magnesium</keyword>
<reference evidence="21 22" key="1">
    <citation type="submission" date="2006-03" db="EMBL/GenBank/DDBJ databases">
        <authorList>
            <person name="Pinhassi J."/>
            <person name="Pedros-Alio C."/>
            <person name="Ferriera S."/>
            <person name="Johnson J."/>
            <person name="Kravitz S."/>
            <person name="Halpern A."/>
            <person name="Remington K."/>
            <person name="Beeson K."/>
            <person name="Tran B."/>
            <person name="Rogers Y.-H."/>
            <person name="Friedman R."/>
            <person name="Venter J.C."/>
        </authorList>
    </citation>
    <scope>NUCLEOTIDE SEQUENCE [LARGE SCALE GENOMIC DNA]</scope>
    <source>
        <strain evidence="21 22">RED65</strain>
    </source>
</reference>
<evidence type="ECO:0000256" key="20">
    <source>
        <dbReference type="RuleBase" id="RU363002"/>
    </source>
</evidence>
<sequence>MFPLKAYLTAVVAVLFLAACSETPNSPSVIQGNTMGTTYSVRYYDDIGVSSDELKQEVDILLVEVNRQMSTYQGRSEISQFNQQNAPYEQKISAEFADVVFLSQQLYEMTGGYFDVTVGPLVNLWGFGPDGRPVNPPSEQEVQAALEKTGMDAIKLDKLTLSLSKSAHRYVDLSAIAKGFGVDLVAQLLEAKGAHNYLVEIGGEIRVSGMKPSQQEWKLAVETPETDAALGARSVQKILNLTDAGMATSGDYRNFFEVDGTRYSHTIDPFTGMPSAHSLGSVTVIADTCARADAIATAMLVMGTEKALALAKEHNIAAYFIVRTDNGFQEQYSEAWKTRFN</sequence>
<dbReference type="AlphaFoldDB" id="Q1N4Y7"/>
<keyword evidence="10 18" id="KW-0274">FAD</keyword>
<dbReference type="Pfam" id="PF02424">
    <property type="entry name" value="ApbE"/>
    <property type="match status" value="1"/>
</dbReference>
<protein>
    <recommendedName>
        <fullName evidence="3 18">FAD:protein FMN transferase</fullName>
        <ecNumber evidence="2 18">2.7.1.180</ecNumber>
    </recommendedName>
    <alternativeName>
        <fullName evidence="15 18">Flavin transferase</fullName>
    </alternativeName>
</protein>
<evidence type="ECO:0000256" key="4">
    <source>
        <dbReference type="ARBA" id="ARBA00022475"/>
    </source>
</evidence>
<keyword evidence="8 18" id="KW-0479">Metal-binding</keyword>
<dbReference type="InterPro" id="IPR003374">
    <property type="entry name" value="ApbE-like_sf"/>
</dbReference>
<comment type="similarity">
    <text evidence="1 18 20">Belongs to the ApbE family.</text>
</comment>
<dbReference type="InterPro" id="IPR024932">
    <property type="entry name" value="ApbE"/>
</dbReference>
<dbReference type="SUPFAM" id="SSF143631">
    <property type="entry name" value="ApbE-like"/>
    <property type="match status" value="1"/>
</dbReference>
<dbReference type="PANTHER" id="PTHR30040">
    <property type="entry name" value="THIAMINE BIOSYNTHESIS LIPOPROTEIN APBE"/>
    <property type="match status" value="1"/>
</dbReference>
<accession>Q1N4Y7</accession>
<evidence type="ECO:0000256" key="10">
    <source>
        <dbReference type="ARBA" id="ARBA00022827"/>
    </source>
</evidence>
<dbReference type="GO" id="GO:0046872">
    <property type="term" value="F:metal ion binding"/>
    <property type="evidence" value="ECO:0007669"/>
    <property type="project" value="UniProtKB-UniRule"/>
</dbReference>
<proteinExistence type="inferred from homology"/>
<dbReference type="Gene3D" id="3.10.520.10">
    <property type="entry name" value="ApbE-like domains"/>
    <property type="match status" value="1"/>
</dbReference>
<dbReference type="OrthoDB" id="9778595at2"/>
<evidence type="ECO:0000256" key="11">
    <source>
        <dbReference type="ARBA" id="ARBA00022842"/>
    </source>
</evidence>
<evidence type="ECO:0000256" key="6">
    <source>
        <dbReference type="ARBA" id="ARBA00022630"/>
    </source>
</evidence>
<evidence type="ECO:0000256" key="13">
    <source>
        <dbReference type="ARBA" id="ARBA00023139"/>
    </source>
</evidence>
<dbReference type="PIRSF" id="PIRSF006268">
    <property type="entry name" value="ApbE"/>
    <property type="match status" value="1"/>
</dbReference>
<evidence type="ECO:0000256" key="12">
    <source>
        <dbReference type="ARBA" id="ARBA00023136"/>
    </source>
</evidence>
<evidence type="ECO:0000256" key="8">
    <source>
        <dbReference type="ARBA" id="ARBA00022723"/>
    </source>
</evidence>
<dbReference type="Proteomes" id="UP000004263">
    <property type="component" value="Unassembled WGS sequence"/>
</dbReference>
<dbReference type="PROSITE" id="PS51257">
    <property type="entry name" value="PROKAR_LIPOPROTEIN"/>
    <property type="match status" value="1"/>
</dbReference>
<name>Q1N4Y7_9GAMM</name>
<evidence type="ECO:0000256" key="14">
    <source>
        <dbReference type="ARBA" id="ARBA00023288"/>
    </source>
</evidence>
<evidence type="ECO:0000313" key="22">
    <source>
        <dbReference type="Proteomes" id="UP000004263"/>
    </source>
</evidence>
<evidence type="ECO:0000256" key="16">
    <source>
        <dbReference type="ARBA" id="ARBA00048540"/>
    </source>
</evidence>
<comment type="cofactor">
    <cofactor evidence="19">
        <name>Mg(2+)</name>
        <dbReference type="ChEBI" id="CHEBI:18420"/>
    </cofactor>
    <cofactor evidence="19">
        <name>Mn(2+)</name>
        <dbReference type="ChEBI" id="CHEBI:29035"/>
    </cofactor>
    <text evidence="19">Magnesium. Can also use manganese.</text>
</comment>
<evidence type="ECO:0000256" key="17">
    <source>
        <dbReference type="ARBA" id="ARBA00060485"/>
    </source>
</evidence>
<dbReference type="PANTHER" id="PTHR30040:SF2">
    <property type="entry name" value="FAD:PROTEIN FMN TRANSFERASE"/>
    <property type="match status" value="1"/>
</dbReference>
<evidence type="ECO:0000256" key="19">
    <source>
        <dbReference type="PIRSR" id="PIRSR006268-2"/>
    </source>
</evidence>
<dbReference type="GO" id="GO:0005886">
    <property type="term" value="C:plasma membrane"/>
    <property type="evidence" value="ECO:0007669"/>
    <property type="project" value="UniProtKB-SubCell"/>
</dbReference>
<dbReference type="EC" id="2.7.1.180" evidence="2 18"/>
<feature type="binding site" evidence="19">
    <location>
        <position position="293"/>
    </location>
    <ligand>
        <name>Mg(2+)</name>
        <dbReference type="ChEBI" id="CHEBI:18420"/>
    </ligand>
</feature>
<dbReference type="GO" id="GO:0016740">
    <property type="term" value="F:transferase activity"/>
    <property type="evidence" value="ECO:0007669"/>
    <property type="project" value="UniProtKB-UniRule"/>
</dbReference>
<keyword evidence="6 18" id="KW-0285">Flavoprotein</keyword>
<organism evidence="21 22">
    <name type="scientific">Bermanella marisrubri</name>
    <dbReference type="NCBI Taxonomy" id="207949"/>
    <lineage>
        <taxon>Bacteria</taxon>
        <taxon>Pseudomonadati</taxon>
        <taxon>Pseudomonadota</taxon>
        <taxon>Gammaproteobacteria</taxon>
        <taxon>Oceanospirillales</taxon>
        <taxon>Oceanospirillaceae</taxon>
        <taxon>Bermanella</taxon>
    </lineage>
</organism>
<evidence type="ECO:0000256" key="5">
    <source>
        <dbReference type="ARBA" id="ARBA00022519"/>
    </source>
</evidence>
<evidence type="ECO:0000256" key="3">
    <source>
        <dbReference type="ARBA" id="ARBA00016337"/>
    </source>
</evidence>
<evidence type="ECO:0000256" key="9">
    <source>
        <dbReference type="ARBA" id="ARBA00022729"/>
    </source>
</evidence>
<keyword evidence="12" id="KW-0472">Membrane</keyword>
<keyword evidence="14 20" id="KW-0449">Lipoprotein</keyword>
<comment type="catalytic activity">
    <reaction evidence="16 18 20">
        <text>L-threonyl-[protein] + FAD = FMN-L-threonyl-[protein] + AMP + H(+)</text>
        <dbReference type="Rhea" id="RHEA:36847"/>
        <dbReference type="Rhea" id="RHEA-COMP:11060"/>
        <dbReference type="Rhea" id="RHEA-COMP:11061"/>
        <dbReference type="ChEBI" id="CHEBI:15378"/>
        <dbReference type="ChEBI" id="CHEBI:30013"/>
        <dbReference type="ChEBI" id="CHEBI:57692"/>
        <dbReference type="ChEBI" id="CHEBI:74257"/>
        <dbReference type="ChEBI" id="CHEBI:456215"/>
        <dbReference type="EC" id="2.7.1.180"/>
    </reaction>
</comment>
<comment type="subcellular location">
    <subcellularLocation>
        <location evidence="17 20">Cell inner membrane</location>
        <topology evidence="17 20">Lipid-anchor</topology>
        <orientation evidence="17 20">Periplasmic side</orientation>
    </subcellularLocation>
</comment>
<comment type="function">
    <text evidence="20">Flavin transferase that catalyzes the transfer of the FMN moiety of FAD and its covalent binding to the hydroxyl group of a threonine residue in a target flavoprotein.</text>
</comment>
<feature type="binding site" evidence="19">
    <location>
        <position position="297"/>
    </location>
    <ligand>
        <name>Mg(2+)</name>
        <dbReference type="ChEBI" id="CHEBI:18420"/>
    </ligand>
</feature>
<evidence type="ECO:0000256" key="2">
    <source>
        <dbReference type="ARBA" id="ARBA00011955"/>
    </source>
</evidence>
<evidence type="ECO:0000256" key="7">
    <source>
        <dbReference type="ARBA" id="ARBA00022679"/>
    </source>
</evidence>
<evidence type="ECO:0000313" key="21">
    <source>
        <dbReference type="EMBL" id="EAT13291.1"/>
    </source>
</evidence>
<evidence type="ECO:0000256" key="18">
    <source>
        <dbReference type="PIRNR" id="PIRNR006268"/>
    </source>
</evidence>
<dbReference type="HOGENOM" id="CLU_044403_0_0_6"/>
<evidence type="ECO:0000256" key="1">
    <source>
        <dbReference type="ARBA" id="ARBA00008282"/>
    </source>
</evidence>
<comment type="caution">
    <text evidence="21">The sequence shown here is derived from an EMBL/GenBank/DDBJ whole genome shotgun (WGS) entry which is preliminary data.</text>
</comment>
<keyword evidence="22" id="KW-1185">Reference proteome</keyword>
<keyword evidence="5 20" id="KW-0997">Cell inner membrane</keyword>
<dbReference type="STRING" id="207949.RED65_00985"/>
<keyword evidence="4" id="KW-1003">Cell membrane</keyword>
<gene>
    <name evidence="21" type="ORF">RED65_00985</name>
</gene>
<feature type="signal peptide" evidence="20">
    <location>
        <begin position="1"/>
        <end position="21"/>
    </location>
</feature>
<evidence type="ECO:0000256" key="15">
    <source>
        <dbReference type="ARBA" id="ARBA00031306"/>
    </source>
</evidence>
<keyword evidence="13" id="KW-0564">Palmitate</keyword>
<feature type="binding site" evidence="19">
    <location>
        <position position="175"/>
    </location>
    <ligand>
        <name>Mg(2+)</name>
        <dbReference type="ChEBI" id="CHEBI:18420"/>
    </ligand>
</feature>
<dbReference type="FunFam" id="3.10.520.10:FF:000001">
    <property type="entry name" value="FAD:protein FMN transferase"/>
    <property type="match status" value="1"/>
</dbReference>
<dbReference type="EMBL" id="AAQH01000002">
    <property type="protein sequence ID" value="EAT13291.1"/>
    <property type="molecule type" value="Genomic_DNA"/>
</dbReference>
<keyword evidence="9 20" id="KW-0732">Signal</keyword>
<keyword evidence="7 18" id="KW-0808">Transferase</keyword>
<feature type="chain" id="PRO_5005969970" description="FAD:protein FMN transferase" evidence="20">
    <location>
        <begin position="22"/>
        <end position="341"/>
    </location>
</feature>